<keyword evidence="2" id="KW-0326">Glycosidase</keyword>
<sequence length="684" mass="77669">MRPFIETATGLQWTGQGETLLVEPWGSDAVRVRSRIKGDIESPNWALLDPGTPRFDVRFVDDSAELTVGRLRVILTETSYWDHRNQYHVCHCHIRFENSAGKLLFEERARGGSLDLEARDFTPLTGDGFSLTLSLDTPPEEAIWGMGQYQNDIGDLKGASIELAHRNSQASVPFFISSAGYGLLWHNPAIGRATFGRNGTQFEAKSTHQLDYWVVAGESPAELVAAYADATGHPPVMPEYGLGIWQCKLRYWNQQQLLDVAREYQRRGLPLDVIVADFFHWPKLGDYRFEDEFWPDPAAMTKELSSMGVELMVSVWPQVSHESENFVELNKKNMLVRAERGPQVHMAFQGPSMFLDVTYPAARQWLWDILKRNYADIGVKLFWLDEAEPEYGSYHFDNYRYHAGPNLSVGNLYPQHYAKAVYDGQIASGQHQVVNLLRCAWAGSQRYGALVWSGDIDSTFTALREQVVAGIHMGVAGIPWWTTDIGGFHDGHVEDESFRELLIRWMQFGVFCPVMRLHGDRKPSETVATADGEIRLPSGAANEPWSYGATVYDLVRPLLHLREALRDYVRLLMRQAHERGLPLIRGLFFEFPEDRTCWTIQDSYMFGPDLLLAPVMRLGARTRELYLPEGARWRDAWSGDIHEGGQTITVPAPLHQIPTFIRDGETSEELDGALSWFASQRTRN</sequence>
<dbReference type="GO" id="GO:0005975">
    <property type="term" value="P:carbohydrate metabolic process"/>
    <property type="evidence" value="ECO:0007669"/>
    <property type="project" value="InterPro"/>
</dbReference>
<name>A0A3M0FYA4_9ACTN</name>
<evidence type="ECO:0000259" key="3">
    <source>
        <dbReference type="Pfam" id="PF01055"/>
    </source>
</evidence>
<evidence type="ECO:0000313" key="5">
    <source>
        <dbReference type="EMBL" id="RMB57468.1"/>
    </source>
</evidence>
<dbReference type="EMBL" id="REFW01000006">
    <property type="protein sequence ID" value="RMB57468.1"/>
    <property type="molecule type" value="Genomic_DNA"/>
</dbReference>
<keyword evidence="6" id="KW-1185">Reference proteome</keyword>
<accession>A0A3M0FYA4</accession>
<dbReference type="PANTHER" id="PTHR43863:SF2">
    <property type="entry name" value="MALTASE-GLUCOAMYLASE"/>
    <property type="match status" value="1"/>
</dbReference>
<dbReference type="RefSeq" id="WP_121902671.1">
    <property type="nucleotide sequence ID" value="NZ_REFW01000006.1"/>
</dbReference>
<dbReference type="InterPro" id="IPR051816">
    <property type="entry name" value="Glycosyl_Hydrolase_31"/>
</dbReference>
<dbReference type="InterPro" id="IPR000322">
    <property type="entry name" value="Glyco_hydro_31_TIM"/>
</dbReference>
<reference evidence="5 6" key="1">
    <citation type="submission" date="2018-10" db="EMBL/GenBank/DDBJ databases">
        <title>Tessaracoccus antarcticuss sp. nov., isolated from sediment.</title>
        <authorList>
            <person name="Zhou L.Y."/>
            <person name="Du Z.J."/>
        </authorList>
    </citation>
    <scope>NUCLEOTIDE SEQUENCE [LARGE SCALE GENOMIC DNA]</scope>
    <source>
        <strain evidence="5 6">JDX10</strain>
    </source>
</reference>
<dbReference type="Proteomes" id="UP000275256">
    <property type="component" value="Unassembled WGS sequence"/>
</dbReference>
<dbReference type="GO" id="GO:0030246">
    <property type="term" value="F:carbohydrate binding"/>
    <property type="evidence" value="ECO:0007669"/>
    <property type="project" value="InterPro"/>
</dbReference>
<dbReference type="OrthoDB" id="176168at2"/>
<gene>
    <name evidence="5" type="ORF">EAX62_15610</name>
</gene>
<dbReference type="InterPro" id="IPR048395">
    <property type="entry name" value="Glyco_hydro_31_C"/>
</dbReference>
<dbReference type="GO" id="GO:0004553">
    <property type="term" value="F:hydrolase activity, hydrolyzing O-glycosyl compounds"/>
    <property type="evidence" value="ECO:0007669"/>
    <property type="project" value="InterPro"/>
</dbReference>
<dbReference type="Gene3D" id="3.20.20.80">
    <property type="entry name" value="Glycosidases"/>
    <property type="match status" value="1"/>
</dbReference>
<dbReference type="AlphaFoldDB" id="A0A3M0FYA4"/>
<dbReference type="InterPro" id="IPR013780">
    <property type="entry name" value="Glyco_hydro_b"/>
</dbReference>
<dbReference type="Gene3D" id="2.60.40.1180">
    <property type="entry name" value="Golgi alpha-mannosidase II"/>
    <property type="match status" value="1"/>
</dbReference>
<dbReference type="CDD" id="cd06591">
    <property type="entry name" value="GH31_xylosidase_XylS"/>
    <property type="match status" value="1"/>
</dbReference>
<dbReference type="Gene3D" id="2.60.40.1760">
    <property type="entry name" value="glycosyl hydrolase (family 31)"/>
    <property type="match status" value="1"/>
</dbReference>
<dbReference type="Pfam" id="PF01055">
    <property type="entry name" value="Glyco_hydro_31_2nd"/>
    <property type="match status" value="1"/>
</dbReference>
<dbReference type="SUPFAM" id="SSF51445">
    <property type="entry name" value="(Trans)glycosidases"/>
    <property type="match status" value="1"/>
</dbReference>
<dbReference type="SUPFAM" id="SSF74650">
    <property type="entry name" value="Galactose mutarotase-like"/>
    <property type="match status" value="1"/>
</dbReference>
<dbReference type="InterPro" id="IPR011013">
    <property type="entry name" value="Gal_mutarotase_sf_dom"/>
</dbReference>
<organism evidence="5 6">
    <name type="scientific">Tessaracoccus antarcticus</name>
    <dbReference type="NCBI Taxonomy" id="2479848"/>
    <lineage>
        <taxon>Bacteria</taxon>
        <taxon>Bacillati</taxon>
        <taxon>Actinomycetota</taxon>
        <taxon>Actinomycetes</taxon>
        <taxon>Propionibacteriales</taxon>
        <taxon>Propionibacteriaceae</taxon>
        <taxon>Tessaracoccus</taxon>
    </lineage>
</organism>
<dbReference type="CDD" id="cd14752">
    <property type="entry name" value="GH31_N"/>
    <property type="match status" value="1"/>
</dbReference>
<comment type="caution">
    <text evidence="5">The sequence shown here is derived from an EMBL/GenBank/DDBJ whole genome shotgun (WGS) entry which is preliminary data.</text>
</comment>
<evidence type="ECO:0000256" key="2">
    <source>
        <dbReference type="RuleBase" id="RU361185"/>
    </source>
</evidence>
<dbReference type="PANTHER" id="PTHR43863">
    <property type="entry name" value="HYDROLASE, PUTATIVE (AFU_ORTHOLOGUE AFUA_1G03140)-RELATED"/>
    <property type="match status" value="1"/>
</dbReference>
<proteinExistence type="inferred from homology"/>
<feature type="domain" description="Glycoside hydrolase family 31 TIM barrel" evidence="3">
    <location>
        <begin position="234"/>
        <end position="569"/>
    </location>
</feature>
<evidence type="ECO:0000259" key="4">
    <source>
        <dbReference type="Pfam" id="PF21365"/>
    </source>
</evidence>
<protein>
    <submittedName>
        <fullName evidence="5">Glycoside hydrolase family 31 protein</fullName>
    </submittedName>
</protein>
<feature type="domain" description="Glycosyl hydrolase family 31 C-terminal" evidence="4">
    <location>
        <begin position="580"/>
        <end position="664"/>
    </location>
</feature>
<dbReference type="SUPFAM" id="SSF51011">
    <property type="entry name" value="Glycosyl hydrolase domain"/>
    <property type="match status" value="1"/>
</dbReference>
<comment type="similarity">
    <text evidence="1 2">Belongs to the glycosyl hydrolase 31 family.</text>
</comment>
<dbReference type="InterPro" id="IPR017853">
    <property type="entry name" value="GH"/>
</dbReference>
<keyword evidence="2 5" id="KW-0378">Hydrolase</keyword>
<evidence type="ECO:0000256" key="1">
    <source>
        <dbReference type="ARBA" id="ARBA00007806"/>
    </source>
</evidence>
<evidence type="ECO:0000313" key="6">
    <source>
        <dbReference type="Proteomes" id="UP000275256"/>
    </source>
</evidence>
<dbReference type="Pfam" id="PF21365">
    <property type="entry name" value="Glyco_hydro_31_3rd"/>
    <property type="match status" value="1"/>
</dbReference>